<proteinExistence type="predicted"/>
<gene>
    <name evidence="1" type="ORF">SNAT2548_LOCUS34099</name>
</gene>
<comment type="caution">
    <text evidence="1">The sequence shown here is derived from an EMBL/GenBank/DDBJ whole genome shotgun (WGS) entry which is preliminary data.</text>
</comment>
<accession>A0A812UYL5</accession>
<reference evidence="1" key="1">
    <citation type="submission" date="2021-02" db="EMBL/GenBank/DDBJ databases">
        <authorList>
            <person name="Dougan E. K."/>
            <person name="Rhodes N."/>
            <person name="Thang M."/>
            <person name="Chan C."/>
        </authorList>
    </citation>
    <scope>NUCLEOTIDE SEQUENCE</scope>
</reference>
<name>A0A812UYL5_9DINO</name>
<dbReference type="EMBL" id="CAJNDS010002793">
    <property type="protein sequence ID" value="CAE7599317.1"/>
    <property type="molecule type" value="Genomic_DNA"/>
</dbReference>
<protein>
    <submittedName>
        <fullName evidence="1">Uncharacterized protein</fullName>
    </submittedName>
</protein>
<sequence>MISAATELDPEAGVAANLGKTRVYHARGGPAPPGIHELGETMQDMLGGREADAEAAQHQARDIAFLPASLGGLGLLHAERISPAAYGAAWADALPVLQQRCPEAVERCLQELEAGNQAAAPSLQAAAVVREAIGQEGRVVPFTGWARRWWGALAVAVQRAACSAVFGVWTMPPLPAADDVPLAEVLQYAADTAPSRLPLR</sequence>
<dbReference type="Proteomes" id="UP000604046">
    <property type="component" value="Unassembled WGS sequence"/>
</dbReference>
<evidence type="ECO:0000313" key="1">
    <source>
        <dbReference type="EMBL" id="CAE7599317.1"/>
    </source>
</evidence>
<keyword evidence="2" id="KW-1185">Reference proteome</keyword>
<dbReference type="AlphaFoldDB" id="A0A812UYL5"/>
<evidence type="ECO:0000313" key="2">
    <source>
        <dbReference type="Proteomes" id="UP000604046"/>
    </source>
</evidence>
<organism evidence="1 2">
    <name type="scientific">Symbiodinium natans</name>
    <dbReference type="NCBI Taxonomy" id="878477"/>
    <lineage>
        <taxon>Eukaryota</taxon>
        <taxon>Sar</taxon>
        <taxon>Alveolata</taxon>
        <taxon>Dinophyceae</taxon>
        <taxon>Suessiales</taxon>
        <taxon>Symbiodiniaceae</taxon>
        <taxon>Symbiodinium</taxon>
    </lineage>
</organism>
<dbReference type="OrthoDB" id="10657395at2759"/>